<comment type="subcellular location">
    <subcellularLocation>
        <location evidence="1">Membrane</location>
        <topology evidence="1">Single-pass membrane protein</topology>
    </subcellularLocation>
</comment>
<gene>
    <name evidence="7" type="ordered locus">Veis_5023</name>
</gene>
<feature type="transmembrane region" description="Helical" evidence="5">
    <location>
        <begin position="43"/>
        <end position="67"/>
    </location>
</feature>
<dbReference type="SUPFAM" id="SSF54427">
    <property type="entry name" value="NTF2-like"/>
    <property type="match status" value="1"/>
</dbReference>
<dbReference type="HOGENOM" id="CLU_068461_1_1_4"/>
<dbReference type="CDD" id="cd16424">
    <property type="entry name" value="VirB8"/>
    <property type="match status" value="1"/>
</dbReference>
<dbReference type="OrthoDB" id="9816242at2"/>
<dbReference type="eggNOG" id="COG3736">
    <property type="taxonomic scope" value="Bacteria"/>
</dbReference>
<evidence type="ECO:0000256" key="4">
    <source>
        <dbReference type="ARBA" id="ARBA00023136"/>
    </source>
</evidence>
<evidence type="ECO:0000256" key="1">
    <source>
        <dbReference type="ARBA" id="ARBA00004167"/>
    </source>
</evidence>
<protein>
    <submittedName>
        <fullName evidence="7">VirB8 family protein</fullName>
    </submittedName>
</protein>
<evidence type="ECO:0000256" key="5">
    <source>
        <dbReference type="SAM" id="Phobius"/>
    </source>
</evidence>
<reference evidence="7 8" key="1">
    <citation type="submission" date="2006-12" db="EMBL/GenBank/DDBJ databases">
        <title>Complete sequence of plasmid pVEIS01 of Verminephrobacter eiseniae EF01-2.</title>
        <authorList>
            <consortium name="US DOE Joint Genome Institute"/>
            <person name="Copeland A."/>
            <person name="Lucas S."/>
            <person name="Lapidus A."/>
            <person name="Barry K."/>
            <person name="Detter J.C."/>
            <person name="Glavina del Rio T."/>
            <person name="Dalin E."/>
            <person name="Tice H."/>
            <person name="Pitluck S."/>
            <person name="Chertkov O."/>
            <person name="Brettin T."/>
            <person name="Bruce D."/>
            <person name="Han C."/>
            <person name="Tapia R."/>
            <person name="Gilna P."/>
            <person name="Schmutz J."/>
            <person name="Larimer F."/>
            <person name="Land M."/>
            <person name="Hauser L."/>
            <person name="Kyrpides N."/>
            <person name="Kim E."/>
            <person name="Stahl D."/>
            <person name="Richardson P."/>
        </authorList>
    </citation>
    <scope>NUCLEOTIDE SEQUENCE [LARGE SCALE GENOMIC DNA]</scope>
    <source>
        <strain evidence="8">EF01-2</strain>
        <plasmid evidence="8">Plasmid pVEIS01</plasmid>
    </source>
</reference>
<evidence type="ECO:0000313" key="7">
    <source>
        <dbReference type="EMBL" id="ABM60709.1"/>
    </source>
</evidence>
<dbReference type="Pfam" id="PF04335">
    <property type="entry name" value="VirB8"/>
    <property type="match status" value="1"/>
</dbReference>
<dbReference type="InterPro" id="IPR007430">
    <property type="entry name" value="VirB8"/>
</dbReference>
<dbReference type="PIRSF" id="PIRSF003299">
    <property type="entry name" value="VirB8_PtlE"/>
    <property type="match status" value="1"/>
</dbReference>
<keyword evidence="2 5" id="KW-0812">Transmembrane</keyword>
<sequence length="238" mass="26657">MTIKEKPTPKKAAKPARFPQNFAEAAADFEKSKIQEIKRSRKIAWIIAMVSTAICSVSILAFLVALLTRTEPEPTILQVDKSTGATTVLRSVRDTKDQYDEVVNKYWLAQYVRTCEGYDWFTISEQFEACKLMSDGDVAKEYSRKVQAPGSPLSVLKDKGKVVVKITSIAFFGETAQVRFTSEKLSASGENVDNSPLQKWIATIAFQFKPGMMTEQQRLVNPLGFKAATYRVDPEVIK</sequence>
<feature type="domain" description="Bacterial virulence protein VirB8" evidence="6">
    <location>
        <begin position="26"/>
        <end position="235"/>
    </location>
</feature>
<dbReference type="GeneID" id="76463279"/>
<dbReference type="GO" id="GO:0016020">
    <property type="term" value="C:membrane"/>
    <property type="evidence" value="ECO:0007669"/>
    <property type="project" value="UniProtKB-SubCell"/>
</dbReference>
<name>A1WSV2_VEREI</name>
<accession>A1WSV2</accession>
<organism evidence="7 8">
    <name type="scientific">Verminephrobacter eiseniae (strain EF01-2)</name>
    <dbReference type="NCBI Taxonomy" id="391735"/>
    <lineage>
        <taxon>Bacteria</taxon>
        <taxon>Pseudomonadati</taxon>
        <taxon>Pseudomonadota</taxon>
        <taxon>Betaproteobacteria</taxon>
        <taxon>Burkholderiales</taxon>
        <taxon>Comamonadaceae</taxon>
        <taxon>Verminephrobacter</taxon>
    </lineage>
</organism>
<dbReference type="InterPro" id="IPR026264">
    <property type="entry name" value="VirB8/PtlE"/>
</dbReference>
<dbReference type="Proteomes" id="UP000000374">
    <property type="component" value="Plasmid pVEIS01"/>
</dbReference>
<keyword evidence="7" id="KW-0614">Plasmid</keyword>
<geneLocation type="plasmid" evidence="7 8">
    <name>pVEIS01</name>
</geneLocation>
<proteinExistence type="predicted"/>
<keyword evidence="3 5" id="KW-1133">Transmembrane helix</keyword>
<dbReference type="AlphaFoldDB" id="A1WSV2"/>
<keyword evidence="4 5" id="KW-0472">Membrane</keyword>
<dbReference type="Gene3D" id="3.10.450.230">
    <property type="entry name" value="VirB8 protein"/>
    <property type="match status" value="1"/>
</dbReference>
<dbReference type="InterPro" id="IPR032710">
    <property type="entry name" value="NTF2-like_dom_sf"/>
</dbReference>
<dbReference type="EMBL" id="CP000543">
    <property type="protein sequence ID" value="ABM60709.1"/>
    <property type="molecule type" value="Genomic_DNA"/>
</dbReference>
<evidence type="ECO:0000256" key="2">
    <source>
        <dbReference type="ARBA" id="ARBA00022692"/>
    </source>
</evidence>
<dbReference type="KEGG" id="vei:Veis_5023"/>
<keyword evidence="8" id="KW-1185">Reference proteome</keyword>
<evidence type="ECO:0000256" key="3">
    <source>
        <dbReference type="ARBA" id="ARBA00022989"/>
    </source>
</evidence>
<dbReference type="GO" id="GO:0030255">
    <property type="term" value="P:protein secretion by the type IV secretion system"/>
    <property type="evidence" value="ECO:0007669"/>
    <property type="project" value="InterPro"/>
</dbReference>
<evidence type="ECO:0000313" key="8">
    <source>
        <dbReference type="Proteomes" id="UP000000374"/>
    </source>
</evidence>
<evidence type="ECO:0000259" key="6">
    <source>
        <dbReference type="Pfam" id="PF04335"/>
    </source>
</evidence>
<dbReference type="RefSeq" id="WP_011799406.1">
    <property type="nucleotide sequence ID" value="NC_008771.1"/>
</dbReference>